<dbReference type="AlphaFoldDB" id="S3C553"/>
<dbReference type="OrthoDB" id="3858188at2759"/>
<gene>
    <name evidence="2" type="ORF">F503_04216</name>
</gene>
<evidence type="ECO:0000313" key="3">
    <source>
        <dbReference type="Proteomes" id="UP000016923"/>
    </source>
</evidence>
<protein>
    <submittedName>
        <fullName evidence="2">Ubiquitination network signaling protein</fullName>
    </submittedName>
</protein>
<evidence type="ECO:0000313" key="2">
    <source>
        <dbReference type="EMBL" id="EPE08629.1"/>
    </source>
</evidence>
<name>S3C553_OPHP1</name>
<dbReference type="eggNOG" id="ENOG502SNNV">
    <property type="taxonomic scope" value="Eukaryota"/>
</dbReference>
<accession>S3C553</accession>
<dbReference type="HOGENOM" id="CLU_055334_2_0_1"/>
<dbReference type="STRING" id="1262450.S3C553"/>
<organism evidence="2 3">
    <name type="scientific">Ophiostoma piceae (strain UAMH 11346)</name>
    <name type="common">Sap stain fungus</name>
    <dbReference type="NCBI Taxonomy" id="1262450"/>
    <lineage>
        <taxon>Eukaryota</taxon>
        <taxon>Fungi</taxon>
        <taxon>Dikarya</taxon>
        <taxon>Ascomycota</taxon>
        <taxon>Pezizomycotina</taxon>
        <taxon>Sordariomycetes</taxon>
        <taxon>Sordariomycetidae</taxon>
        <taxon>Ophiostomatales</taxon>
        <taxon>Ophiostomataceae</taxon>
        <taxon>Ophiostoma</taxon>
    </lineage>
</organism>
<dbReference type="EMBL" id="KE148148">
    <property type="protein sequence ID" value="EPE08629.1"/>
    <property type="molecule type" value="Genomic_DNA"/>
</dbReference>
<proteinExistence type="predicted"/>
<dbReference type="Proteomes" id="UP000016923">
    <property type="component" value="Unassembled WGS sequence"/>
</dbReference>
<evidence type="ECO:0000256" key="1">
    <source>
        <dbReference type="SAM" id="MobiDB-lite"/>
    </source>
</evidence>
<keyword evidence="3" id="KW-1185">Reference proteome</keyword>
<feature type="region of interest" description="Disordered" evidence="1">
    <location>
        <begin position="20"/>
        <end position="39"/>
    </location>
</feature>
<feature type="compositionally biased region" description="Polar residues" evidence="1">
    <location>
        <begin position="22"/>
        <end position="39"/>
    </location>
</feature>
<sequence>MPGLKNSRWALHGYRDVRDARSSSVPAPSTRNHAVDTSQKQDAAPVYVCQSNKGAGSSAAELSRYSKIVRRMKWKLPFLDLAYRQATAEHGPDASAKAEAELMFKLDFFDYYMLCERALVHLQGVFGIVISRGSTVRGPGEPQPASGQNNGKYTHRYHANVLGALDVEDNPLHTVLGVGDIRWHLARAKDLRNHWKNADDDTGKMTAATGSHSKKLTRPAPLSSYDLAGILTSIHQGLDQAYVVASEFAATCAEKQVNNDAAEINTIDMDMATDDDNNDDDEWGFMVDAMDWEAV</sequence>
<reference evidence="2 3" key="1">
    <citation type="journal article" date="2013" name="BMC Genomics">
        <title>The genome and transcriptome of the pine saprophyte Ophiostoma piceae, and a comparison with the bark beetle-associated pine pathogen Grosmannia clavigera.</title>
        <authorList>
            <person name="Haridas S."/>
            <person name="Wang Y."/>
            <person name="Lim L."/>
            <person name="Massoumi Alamouti S."/>
            <person name="Jackman S."/>
            <person name="Docking R."/>
            <person name="Robertson G."/>
            <person name="Birol I."/>
            <person name="Bohlmann J."/>
            <person name="Breuil C."/>
        </authorList>
    </citation>
    <scope>NUCLEOTIDE SEQUENCE [LARGE SCALE GENOMIC DNA]</scope>
    <source>
        <strain evidence="2 3">UAMH 11346</strain>
    </source>
</reference>
<dbReference type="VEuPathDB" id="FungiDB:F503_04216"/>
<dbReference type="OMA" id="YAWIEQA"/>